<dbReference type="AlphaFoldDB" id="A0AAD5A7H7"/>
<comment type="caution">
    <text evidence="4">The sequence shown here is derived from an EMBL/GenBank/DDBJ whole genome shotgun (WGS) entry which is preliminary data.</text>
</comment>
<gene>
    <name evidence="4" type="ORF">C0J50_12047</name>
</gene>
<dbReference type="GO" id="GO:0004888">
    <property type="term" value="F:transmembrane signaling receptor activity"/>
    <property type="evidence" value="ECO:0007669"/>
    <property type="project" value="TreeGrafter"/>
</dbReference>
<dbReference type="InterPro" id="IPR050488">
    <property type="entry name" value="Ig_Fc_receptor"/>
</dbReference>
<keyword evidence="1" id="KW-0732">Signal</keyword>
<dbReference type="InterPro" id="IPR003599">
    <property type="entry name" value="Ig_sub"/>
</dbReference>
<proteinExistence type="predicted"/>
<dbReference type="InterPro" id="IPR013783">
    <property type="entry name" value="Ig-like_fold"/>
</dbReference>
<dbReference type="GO" id="GO:0007166">
    <property type="term" value="P:cell surface receptor signaling pathway"/>
    <property type="evidence" value="ECO:0007669"/>
    <property type="project" value="TreeGrafter"/>
</dbReference>
<dbReference type="GO" id="GO:0006955">
    <property type="term" value="P:immune response"/>
    <property type="evidence" value="ECO:0007669"/>
    <property type="project" value="TreeGrafter"/>
</dbReference>
<dbReference type="SUPFAM" id="SSF48726">
    <property type="entry name" value="Immunoglobulin"/>
    <property type="match status" value="1"/>
</dbReference>
<reference evidence="4" key="1">
    <citation type="submission" date="2018-07" db="EMBL/GenBank/DDBJ databases">
        <title>Comparative genomics of catfishes provides insights into carnivory and benthic adaptation.</title>
        <authorList>
            <person name="Zhang Y."/>
            <person name="Wang D."/>
            <person name="Peng Z."/>
            <person name="Zheng S."/>
            <person name="Shao F."/>
            <person name="Tao W."/>
        </authorList>
    </citation>
    <scope>NUCLEOTIDE SEQUENCE</scope>
    <source>
        <strain evidence="4">Chongqing</strain>
    </source>
</reference>
<dbReference type="Proteomes" id="UP001205998">
    <property type="component" value="Unassembled WGS sequence"/>
</dbReference>
<dbReference type="Pfam" id="PF13895">
    <property type="entry name" value="Ig_2"/>
    <property type="match status" value="1"/>
</dbReference>
<dbReference type="EMBL" id="MU573576">
    <property type="protein sequence ID" value="KAI5610552.1"/>
    <property type="molecule type" value="Genomic_DNA"/>
</dbReference>
<dbReference type="PANTHER" id="PTHR11481">
    <property type="entry name" value="IMMUNOGLOBULIN FC RECEPTOR"/>
    <property type="match status" value="1"/>
</dbReference>
<evidence type="ECO:0000256" key="2">
    <source>
        <dbReference type="ARBA" id="ARBA00023157"/>
    </source>
</evidence>
<protein>
    <submittedName>
        <fullName evidence="4">Fc receptor-like protein 5</fullName>
    </submittedName>
</protein>
<dbReference type="PROSITE" id="PS50835">
    <property type="entry name" value="IG_LIKE"/>
    <property type="match status" value="1"/>
</dbReference>
<dbReference type="SMART" id="SM00409">
    <property type="entry name" value="IG"/>
    <property type="match status" value="1"/>
</dbReference>
<dbReference type="InterPro" id="IPR007110">
    <property type="entry name" value="Ig-like_dom"/>
</dbReference>
<evidence type="ECO:0000256" key="1">
    <source>
        <dbReference type="ARBA" id="ARBA00022729"/>
    </source>
</evidence>
<organism evidence="4 5">
    <name type="scientific">Silurus asotus</name>
    <name type="common">Amur catfish</name>
    <name type="synonym">Parasilurus asotus</name>
    <dbReference type="NCBI Taxonomy" id="30991"/>
    <lineage>
        <taxon>Eukaryota</taxon>
        <taxon>Metazoa</taxon>
        <taxon>Chordata</taxon>
        <taxon>Craniata</taxon>
        <taxon>Vertebrata</taxon>
        <taxon>Euteleostomi</taxon>
        <taxon>Actinopterygii</taxon>
        <taxon>Neopterygii</taxon>
        <taxon>Teleostei</taxon>
        <taxon>Ostariophysi</taxon>
        <taxon>Siluriformes</taxon>
        <taxon>Siluridae</taxon>
        <taxon>Silurus</taxon>
    </lineage>
</organism>
<dbReference type="PANTHER" id="PTHR11481:SF64">
    <property type="entry name" value="FC RECEPTOR-LIKE PROTEIN 4"/>
    <property type="match status" value="1"/>
</dbReference>
<feature type="domain" description="Ig-like" evidence="3">
    <location>
        <begin position="2"/>
        <end position="80"/>
    </location>
</feature>
<keyword evidence="2" id="KW-1015">Disulfide bond</keyword>
<evidence type="ECO:0000259" key="3">
    <source>
        <dbReference type="PROSITE" id="PS50835"/>
    </source>
</evidence>
<evidence type="ECO:0000313" key="4">
    <source>
        <dbReference type="EMBL" id="KAI5610552.1"/>
    </source>
</evidence>
<accession>A0AAD5A7H7</accession>
<name>A0AAD5A7H7_SILAS</name>
<feature type="non-terminal residue" evidence="4">
    <location>
        <position position="1"/>
    </location>
</feature>
<dbReference type="GO" id="GO:0009897">
    <property type="term" value="C:external side of plasma membrane"/>
    <property type="evidence" value="ECO:0007669"/>
    <property type="project" value="TreeGrafter"/>
</dbReference>
<evidence type="ECO:0000313" key="5">
    <source>
        <dbReference type="Proteomes" id="UP001205998"/>
    </source>
</evidence>
<keyword evidence="4" id="KW-0675">Receptor</keyword>
<dbReference type="FunFam" id="2.60.40.10:FF:001607">
    <property type="entry name" value="Leukocyte immune-type receptor TS32.15 L2.5a"/>
    <property type="match status" value="1"/>
</dbReference>
<dbReference type="Gene3D" id="2.60.40.10">
    <property type="entry name" value="Immunoglobulins"/>
    <property type="match status" value="2"/>
</dbReference>
<sequence length="126" mass="14451">RPKPVVIIKPHTQVFRGETVTFRCEIQGGGITEWNYDWYRDDYTLYPIYTTQEFSISPVTDSYRGKYTCRGRRRSDSQISEMSDHVTLIVSEKPTPTVSVNPQSSIYTGDTVTLNCNLHSTGWSFS</sequence>
<keyword evidence="5" id="KW-1185">Reference proteome</keyword>
<feature type="non-terminal residue" evidence="4">
    <location>
        <position position="126"/>
    </location>
</feature>
<dbReference type="InterPro" id="IPR036179">
    <property type="entry name" value="Ig-like_dom_sf"/>
</dbReference>